<protein>
    <submittedName>
        <fullName evidence="2">Uncharacterized protein</fullName>
    </submittedName>
</protein>
<sequence length="291" mass="34118">MQSHIEWWIASKSCTVVYDTRSYLEEKNAATCPMGALEISAFIFWMRIGHWQRAERRVGWMRMQNSRQKSKLNFLSCFSTIFYHSPILTILMPSSSKNFNATETFSSFCERNVGRLLYLGMRFCDKTSIKAIKRRPSDRSVSRLLIERSIVLRCSFAQRQDHVQPPYRRRNFRYKYPNSEKKKTKKNIILESQHNRDDFNKGLDEKFGHVLKPKGIATWHKRKRIFLLVFSLIAFAFQYANDDVTDGTKFPKKQTSEIFTTVTTATTTTTTTTVKVPKCRLRLYELVVSSL</sequence>
<feature type="transmembrane region" description="Helical" evidence="1">
    <location>
        <begin position="72"/>
        <end position="92"/>
    </location>
</feature>
<evidence type="ECO:0000313" key="3">
    <source>
        <dbReference type="Proteomes" id="UP000092460"/>
    </source>
</evidence>
<organism evidence="2 3">
    <name type="scientific">Glossina palpalis gambiensis</name>
    <dbReference type="NCBI Taxonomy" id="67801"/>
    <lineage>
        <taxon>Eukaryota</taxon>
        <taxon>Metazoa</taxon>
        <taxon>Ecdysozoa</taxon>
        <taxon>Arthropoda</taxon>
        <taxon>Hexapoda</taxon>
        <taxon>Insecta</taxon>
        <taxon>Pterygota</taxon>
        <taxon>Neoptera</taxon>
        <taxon>Endopterygota</taxon>
        <taxon>Diptera</taxon>
        <taxon>Brachycera</taxon>
        <taxon>Muscomorpha</taxon>
        <taxon>Hippoboscoidea</taxon>
        <taxon>Glossinidae</taxon>
        <taxon>Glossina</taxon>
    </lineage>
</organism>
<name>A0A1B0BRV1_9MUSC</name>
<dbReference type="VEuPathDB" id="VectorBase:GPPI038600"/>
<evidence type="ECO:0000313" key="2">
    <source>
        <dbReference type="EnsemblMetazoa" id="GPPI038600-PA"/>
    </source>
</evidence>
<proteinExistence type="predicted"/>
<dbReference type="EnsemblMetazoa" id="GPPI038600-RA">
    <property type="protein sequence ID" value="GPPI038600-PA"/>
    <property type="gene ID" value="GPPI038600"/>
</dbReference>
<keyword evidence="3" id="KW-1185">Reference proteome</keyword>
<feature type="transmembrane region" description="Helical" evidence="1">
    <location>
        <begin position="28"/>
        <end position="51"/>
    </location>
</feature>
<evidence type="ECO:0000256" key="1">
    <source>
        <dbReference type="SAM" id="Phobius"/>
    </source>
</evidence>
<dbReference type="AlphaFoldDB" id="A0A1B0BRV1"/>
<accession>A0A1B0BRV1</accession>
<reference evidence="2" key="2">
    <citation type="submission" date="2020-05" db="UniProtKB">
        <authorList>
            <consortium name="EnsemblMetazoa"/>
        </authorList>
    </citation>
    <scope>IDENTIFICATION</scope>
    <source>
        <strain evidence="2">IAEA</strain>
    </source>
</reference>
<keyword evidence="1" id="KW-0472">Membrane</keyword>
<dbReference type="Proteomes" id="UP000092460">
    <property type="component" value="Unassembled WGS sequence"/>
</dbReference>
<keyword evidence="1" id="KW-0812">Transmembrane</keyword>
<keyword evidence="1" id="KW-1133">Transmembrane helix</keyword>
<dbReference type="EMBL" id="JXJN01019325">
    <property type="status" value="NOT_ANNOTATED_CDS"/>
    <property type="molecule type" value="Genomic_DNA"/>
</dbReference>
<reference evidence="3" key="1">
    <citation type="submission" date="2015-01" db="EMBL/GenBank/DDBJ databases">
        <authorList>
            <person name="Aksoy S."/>
            <person name="Warren W."/>
            <person name="Wilson R.K."/>
        </authorList>
    </citation>
    <scope>NUCLEOTIDE SEQUENCE [LARGE SCALE GENOMIC DNA]</scope>
    <source>
        <strain evidence="3">IAEA</strain>
    </source>
</reference>